<evidence type="ECO:0000256" key="1">
    <source>
        <dbReference type="ARBA" id="ARBA00006484"/>
    </source>
</evidence>
<dbReference type="SUPFAM" id="SSF51735">
    <property type="entry name" value="NAD(P)-binding Rossmann-fold domains"/>
    <property type="match status" value="1"/>
</dbReference>
<dbReference type="InterPro" id="IPR036291">
    <property type="entry name" value="NAD(P)-bd_dom_sf"/>
</dbReference>
<evidence type="ECO:0000256" key="2">
    <source>
        <dbReference type="ARBA" id="ARBA00023002"/>
    </source>
</evidence>
<evidence type="ECO:0000259" key="3">
    <source>
        <dbReference type="SMART" id="SM00822"/>
    </source>
</evidence>
<evidence type="ECO:0000313" key="4">
    <source>
        <dbReference type="EMBL" id="TDL33406.1"/>
    </source>
</evidence>
<dbReference type="GO" id="GO:0004316">
    <property type="term" value="F:3-oxoacyl-[acyl-carrier-protein] reductase (NADPH) activity"/>
    <property type="evidence" value="ECO:0007669"/>
    <property type="project" value="UniProtKB-EC"/>
</dbReference>
<comment type="caution">
    <text evidence="4">The sequence shown here is derived from an EMBL/GenBank/DDBJ whole genome shotgun (WGS) entry which is preliminary data.</text>
</comment>
<gene>
    <name evidence="4" type="primary">fabG</name>
    <name evidence="4" type="ORF">E2R57_18190</name>
</gene>
<sequence>MELLKNRTAVITGGANGLGLATAAAFAREGANVIIGDLDAEQAAKAAAGLGIGERAAGIGCNVTSAQDVDALARAARDHFGGLDVWVNNAGFTRDATMRKMSEDDFDAVISVHLKGAWLGTRAAAAIMRDQPQGGSIINVSSISGKVGNPGQTNYSSAKAGIVGLTKAAAKEVGFAGVRVNAVQPGIIRTALIESMKPEVLEARLAEVPLGRFGEPDEVASVILFLASDLSSYMTGTVLEIAGGRNI</sequence>
<dbReference type="Proteomes" id="UP000294621">
    <property type="component" value="Unassembled WGS sequence"/>
</dbReference>
<name>A0A4R5XRH1_9MICC</name>
<dbReference type="InterPro" id="IPR057326">
    <property type="entry name" value="KR_dom"/>
</dbReference>
<dbReference type="NCBIfam" id="NF009466">
    <property type="entry name" value="PRK12826.1-2"/>
    <property type="match status" value="1"/>
</dbReference>
<protein>
    <submittedName>
        <fullName evidence="4">3-oxoacyl-ACP reductase FabG</fullName>
        <ecNumber evidence="4">1.1.1.100</ecNumber>
    </submittedName>
</protein>
<dbReference type="FunFam" id="3.40.50.720:FF:000173">
    <property type="entry name" value="3-oxoacyl-[acyl-carrier protein] reductase"/>
    <property type="match status" value="1"/>
</dbReference>
<comment type="similarity">
    <text evidence="1">Belongs to the short-chain dehydrogenases/reductases (SDR) family.</text>
</comment>
<dbReference type="PRINTS" id="PR00080">
    <property type="entry name" value="SDRFAMILY"/>
</dbReference>
<dbReference type="NCBIfam" id="NF004198">
    <property type="entry name" value="PRK05653.1-3"/>
    <property type="match status" value="1"/>
</dbReference>
<reference evidence="4 5" key="1">
    <citation type="submission" date="2019-03" db="EMBL/GenBank/DDBJ databases">
        <title>Genome Sequencing and Assembly of Various Microbes Isolated from Partially Reclaimed Soil and Acid Mine Drainage (AMD) Site.</title>
        <authorList>
            <person name="Steinbock B."/>
            <person name="Bechtold R."/>
            <person name="Sevigny J.L."/>
            <person name="Thomas D."/>
            <person name="Cuthill L.R."/>
            <person name="Aveiro Johannsen E.J."/>
            <person name="Thomas K."/>
            <person name="Ghosh A."/>
        </authorList>
    </citation>
    <scope>NUCLEOTIDE SEQUENCE [LARGE SCALE GENOMIC DNA]</scope>
    <source>
        <strain evidence="4 5">S-A1</strain>
    </source>
</reference>
<dbReference type="PRINTS" id="PR00081">
    <property type="entry name" value="GDHRDH"/>
</dbReference>
<dbReference type="EMBL" id="SMZQ01000011">
    <property type="protein sequence ID" value="TDL33406.1"/>
    <property type="molecule type" value="Genomic_DNA"/>
</dbReference>
<feature type="domain" description="Ketoreductase" evidence="3">
    <location>
        <begin position="7"/>
        <end position="185"/>
    </location>
</feature>
<keyword evidence="2 4" id="KW-0560">Oxidoreductase</keyword>
<dbReference type="AlphaFoldDB" id="A0A4R5XRH1"/>
<dbReference type="SMART" id="SM00822">
    <property type="entry name" value="PKS_KR"/>
    <property type="match status" value="1"/>
</dbReference>
<dbReference type="RefSeq" id="WP_133351458.1">
    <property type="nucleotide sequence ID" value="NZ_SMZQ01000011.1"/>
</dbReference>
<dbReference type="GO" id="GO:0030497">
    <property type="term" value="P:fatty acid elongation"/>
    <property type="evidence" value="ECO:0007669"/>
    <property type="project" value="TreeGrafter"/>
</dbReference>
<dbReference type="NCBIfam" id="NF005559">
    <property type="entry name" value="PRK07231.1"/>
    <property type="match status" value="1"/>
</dbReference>
<dbReference type="InterPro" id="IPR020904">
    <property type="entry name" value="Sc_DH/Rdtase_CS"/>
</dbReference>
<dbReference type="Gene3D" id="3.40.50.720">
    <property type="entry name" value="NAD(P)-binding Rossmann-like Domain"/>
    <property type="match status" value="1"/>
</dbReference>
<accession>A0A4R5XRH1</accession>
<dbReference type="PANTHER" id="PTHR42760">
    <property type="entry name" value="SHORT-CHAIN DEHYDROGENASES/REDUCTASES FAMILY MEMBER"/>
    <property type="match status" value="1"/>
</dbReference>
<proteinExistence type="inferred from homology"/>
<dbReference type="EC" id="1.1.1.100" evidence="4"/>
<dbReference type="PROSITE" id="PS00061">
    <property type="entry name" value="ADH_SHORT"/>
    <property type="match status" value="1"/>
</dbReference>
<organism evidence="4 5">
    <name type="scientific">Arthrobacter nitrophenolicus</name>
    <dbReference type="NCBI Taxonomy" id="683150"/>
    <lineage>
        <taxon>Bacteria</taxon>
        <taxon>Bacillati</taxon>
        <taxon>Actinomycetota</taxon>
        <taxon>Actinomycetes</taxon>
        <taxon>Micrococcales</taxon>
        <taxon>Micrococcaceae</taxon>
        <taxon>Arthrobacter</taxon>
    </lineage>
</organism>
<dbReference type="OrthoDB" id="517007at2"/>
<dbReference type="PANTHER" id="PTHR42760:SF40">
    <property type="entry name" value="3-OXOACYL-[ACYL-CARRIER-PROTEIN] REDUCTASE, CHLOROPLASTIC"/>
    <property type="match status" value="1"/>
</dbReference>
<evidence type="ECO:0000313" key="5">
    <source>
        <dbReference type="Proteomes" id="UP000294621"/>
    </source>
</evidence>
<dbReference type="InterPro" id="IPR002347">
    <property type="entry name" value="SDR_fam"/>
</dbReference>
<dbReference type="Pfam" id="PF13561">
    <property type="entry name" value="adh_short_C2"/>
    <property type="match status" value="1"/>
</dbReference>